<keyword evidence="2" id="KW-0812">Transmembrane</keyword>
<feature type="region of interest" description="Disordered" evidence="1">
    <location>
        <begin position="1"/>
        <end position="70"/>
    </location>
</feature>
<feature type="region of interest" description="Disordered" evidence="1">
    <location>
        <begin position="147"/>
        <end position="169"/>
    </location>
</feature>
<feature type="compositionally biased region" description="Low complexity" evidence="1">
    <location>
        <begin position="37"/>
        <end position="62"/>
    </location>
</feature>
<name>A0A0C2WIF7_AMAMK</name>
<reference evidence="3 4" key="1">
    <citation type="submission" date="2014-04" db="EMBL/GenBank/DDBJ databases">
        <title>Evolutionary Origins and Diversification of the Mycorrhizal Mutualists.</title>
        <authorList>
            <consortium name="DOE Joint Genome Institute"/>
            <consortium name="Mycorrhizal Genomics Consortium"/>
            <person name="Kohler A."/>
            <person name="Kuo A."/>
            <person name="Nagy L.G."/>
            <person name="Floudas D."/>
            <person name="Copeland A."/>
            <person name="Barry K.W."/>
            <person name="Cichocki N."/>
            <person name="Veneault-Fourrey C."/>
            <person name="LaButti K."/>
            <person name="Lindquist E.A."/>
            <person name="Lipzen A."/>
            <person name="Lundell T."/>
            <person name="Morin E."/>
            <person name="Murat C."/>
            <person name="Riley R."/>
            <person name="Ohm R."/>
            <person name="Sun H."/>
            <person name="Tunlid A."/>
            <person name="Henrissat B."/>
            <person name="Grigoriev I.V."/>
            <person name="Hibbett D.S."/>
            <person name="Martin F."/>
        </authorList>
    </citation>
    <scope>NUCLEOTIDE SEQUENCE [LARGE SCALE GENOMIC DNA]</scope>
    <source>
        <strain evidence="3 4">Koide BX008</strain>
    </source>
</reference>
<dbReference type="HOGENOM" id="CLU_1578111_0_0_1"/>
<feature type="transmembrane region" description="Helical" evidence="2">
    <location>
        <begin position="75"/>
        <end position="97"/>
    </location>
</feature>
<dbReference type="CDD" id="cd12087">
    <property type="entry name" value="TM_EGFR-like"/>
    <property type="match status" value="1"/>
</dbReference>
<keyword evidence="4" id="KW-1185">Reference proteome</keyword>
<accession>A0A0C2WIF7</accession>
<evidence type="ECO:0000256" key="2">
    <source>
        <dbReference type="SAM" id="Phobius"/>
    </source>
</evidence>
<dbReference type="EMBL" id="KN818286">
    <property type="protein sequence ID" value="KIL61302.1"/>
    <property type="molecule type" value="Genomic_DNA"/>
</dbReference>
<dbReference type="AlphaFoldDB" id="A0A0C2WIF7"/>
<proteinExistence type="predicted"/>
<dbReference type="Proteomes" id="UP000054549">
    <property type="component" value="Unassembled WGS sequence"/>
</dbReference>
<keyword evidence="2" id="KW-0472">Membrane</keyword>
<evidence type="ECO:0008006" key="5">
    <source>
        <dbReference type="Google" id="ProtNLM"/>
    </source>
</evidence>
<gene>
    <name evidence="3" type="ORF">M378DRAFT_167119</name>
</gene>
<protein>
    <recommendedName>
        <fullName evidence="5">Mid2 domain-containing protein</fullName>
    </recommendedName>
</protein>
<feature type="compositionally biased region" description="Polar residues" evidence="1">
    <location>
        <begin position="158"/>
        <end position="169"/>
    </location>
</feature>
<evidence type="ECO:0000313" key="3">
    <source>
        <dbReference type="EMBL" id="KIL61302.1"/>
    </source>
</evidence>
<sequence>MPGKTANGDKGNGKTTTKPAPIAPQTPVTPTFTHLLTPAQSATSSQSSQTTSSATSSPTTTTVDNQSNNSSNLSAITGGVVGGIFALIAIVLLLWFARQGRKKILHRRTTKALWSPSSTSLYHRPLSLPPSMQSIRTMHPVIESPFEEEHGQKPHLQFSENGYPQQGYY</sequence>
<organism evidence="3 4">
    <name type="scientific">Amanita muscaria (strain Koide BX008)</name>
    <dbReference type="NCBI Taxonomy" id="946122"/>
    <lineage>
        <taxon>Eukaryota</taxon>
        <taxon>Fungi</taxon>
        <taxon>Dikarya</taxon>
        <taxon>Basidiomycota</taxon>
        <taxon>Agaricomycotina</taxon>
        <taxon>Agaricomycetes</taxon>
        <taxon>Agaricomycetidae</taxon>
        <taxon>Agaricales</taxon>
        <taxon>Pluteineae</taxon>
        <taxon>Amanitaceae</taxon>
        <taxon>Amanita</taxon>
    </lineage>
</organism>
<dbReference type="InParanoid" id="A0A0C2WIF7"/>
<evidence type="ECO:0000313" key="4">
    <source>
        <dbReference type="Proteomes" id="UP000054549"/>
    </source>
</evidence>
<keyword evidence="2" id="KW-1133">Transmembrane helix</keyword>
<evidence type="ECO:0000256" key="1">
    <source>
        <dbReference type="SAM" id="MobiDB-lite"/>
    </source>
</evidence>